<accession>A0A833Z1Q3</accession>
<feature type="region of interest" description="Disordered" evidence="1">
    <location>
        <begin position="60"/>
        <end position="92"/>
    </location>
</feature>
<dbReference type="Proteomes" id="UP000664940">
    <property type="component" value="Unassembled WGS sequence"/>
</dbReference>
<dbReference type="EMBL" id="JABVXQ010000012">
    <property type="protein sequence ID" value="KAF6084362.1"/>
    <property type="molecule type" value="Genomic_DNA"/>
</dbReference>
<reference evidence="2 3" key="1">
    <citation type="journal article" date="2020" name="Nature">
        <title>Six reference-quality genomes reveal evolution of bat adaptations.</title>
        <authorList>
            <person name="Jebb D."/>
            <person name="Huang Z."/>
            <person name="Pippel M."/>
            <person name="Hughes G.M."/>
            <person name="Lavrichenko K."/>
            <person name="Devanna P."/>
            <person name="Winkler S."/>
            <person name="Jermiin L.S."/>
            <person name="Skirmuntt E.C."/>
            <person name="Katzourakis A."/>
            <person name="Burkitt-Gray L."/>
            <person name="Ray D.A."/>
            <person name="Sullivan K.A.M."/>
            <person name="Roscito J.G."/>
            <person name="Kirilenko B.M."/>
            <person name="Davalos L.M."/>
            <person name="Corthals A.P."/>
            <person name="Power M.L."/>
            <person name="Jones G."/>
            <person name="Ransome R.D."/>
            <person name="Dechmann D.K.N."/>
            <person name="Locatelli A.G."/>
            <person name="Puechmaille S.J."/>
            <person name="Fedrigo O."/>
            <person name="Jarvis E.D."/>
            <person name="Hiller M."/>
            <person name="Vernes S.C."/>
            <person name="Myers E.W."/>
            <person name="Teeling E.C."/>
        </authorList>
    </citation>
    <scope>NUCLEOTIDE SEQUENCE [LARGE SCALE GENOMIC DNA]</scope>
    <source>
        <strain evidence="2">Bat1K_MPI-CBG_1</strain>
    </source>
</reference>
<comment type="caution">
    <text evidence="2">The sequence shown here is derived from an EMBL/GenBank/DDBJ whole genome shotgun (WGS) entry which is preliminary data.</text>
</comment>
<evidence type="ECO:0000313" key="2">
    <source>
        <dbReference type="EMBL" id="KAF6084362.1"/>
    </source>
</evidence>
<name>A0A833Z1Q3_9CHIR</name>
<evidence type="ECO:0000256" key="1">
    <source>
        <dbReference type="SAM" id="MobiDB-lite"/>
    </source>
</evidence>
<gene>
    <name evidence="2" type="ORF">HJG60_008633</name>
</gene>
<evidence type="ECO:0000313" key="3">
    <source>
        <dbReference type="Proteomes" id="UP000664940"/>
    </source>
</evidence>
<organism evidence="2 3">
    <name type="scientific">Phyllostomus discolor</name>
    <name type="common">pale spear-nosed bat</name>
    <dbReference type="NCBI Taxonomy" id="89673"/>
    <lineage>
        <taxon>Eukaryota</taxon>
        <taxon>Metazoa</taxon>
        <taxon>Chordata</taxon>
        <taxon>Craniata</taxon>
        <taxon>Vertebrata</taxon>
        <taxon>Euteleostomi</taxon>
        <taxon>Mammalia</taxon>
        <taxon>Eutheria</taxon>
        <taxon>Laurasiatheria</taxon>
        <taxon>Chiroptera</taxon>
        <taxon>Yangochiroptera</taxon>
        <taxon>Phyllostomidae</taxon>
        <taxon>Phyllostominae</taxon>
        <taxon>Phyllostomus</taxon>
    </lineage>
</organism>
<proteinExistence type="predicted"/>
<sequence length="142" mass="14814">MSCLLPTEPHGAGHGGIRRNGSGRFCPPASKPGFPPRARKLVPMERLVYQASAEHLNGRSMAAGRQTARAGGLCGGSVRPASARQPGADPNRSALVSDMPGLVLSAGMCTVGLLPKEVTDSLTQQLEEREGGGTILSFTNFF</sequence>
<protein>
    <submittedName>
        <fullName evidence="2">Uncharacterized protein</fullName>
    </submittedName>
</protein>
<dbReference type="AlphaFoldDB" id="A0A833Z1Q3"/>
<feature type="region of interest" description="Disordered" evidence="1">
    <location>
        <begin position="1"/>
        <end position="37"/>
    </location>
</feature>